<feature type="transmembrane region" description="Helical" evidence="1">
    <location>
        <begin position="35"/>
        <end position="55"/>
    </location>
</feature>
<organism evidence="2 3">
    <name type="scientific">Dokdonia genika</name>
    <dbReference type="NCBI Taxonomy" id="308113"/>
    <lineage>
        <taxon>Bacteria</taxon>
        <taxon>Pseudomonadati</taxon>
        <taxon>Bacteroidota</taxon>
        <taxon>Flavobacteriia</taxon>
        <taxon>Flavobacteriales</taxon>
        <taxon>Flavobacteriaceae</taxon>
        <taxon>Dokdonia</taxon>
    </lineage>
</organism>
<gene>
    <name evidence="2" type="ORF">ACFO5T_11525</name>
</gene>
<keyword evidence="3" id="KW-1185">Reference proteome</keyword>
<sequence length="205" mass="23786">MMSDILLIVTKLVLFLSAIISFWRWKELKLGNLIYFPFYMLFVVLIEVCSHFNGISSIDKLLYTLFDIVTYLFFISWFYKILSKNKLVVLLGVCYVISLIFSLILEDITGELKIQSTVGTMIMFLLSILFYTSLIKSNQLIDFIRLPAFWIVTGILIFTLGYLPITFSLTKDFLPSRNVVYLILVVVNVLLYGFFSIAFLCPQKR</sequence>
<proteinExistence type="predicted"/>
<feature type="transmembrane region" description="Helical" evidence="1">
    <location>
        <begin position="87"/>
        <end position="105"/>
    </location>
</feature>
<feature type="transmembrane region" description="Helical" evidence="1">
    <location>
        <begin position="147"/>
        <end position="167"/>
    </location>
</feature>
<name>A0ABV9LB35_9FLAO</name>
<comment type="caution">
    <text evidence="2">The sequence shown here is derived from an EMBL/GenBank/DDBJ whole genome shotgun (WGS) entry which is preliminary data.</text>
</comment>
<keyword evidence="1" id="KW-0472">Membrane</keyword>
<dbReference type="EMBL" id="JBHSHB010000023">
    <property type="protein sequence ID" value="MFC4691062.1"/>
    <property type="molecule type" value="Genomic_DNA"/>
</dbReference>
<keyword evidence="1" id="KW-0812">Transmembrane</keyword>
<protein>
    <recommendedName>
        <fullName evidence="4">YhhN-like protein</fullName>
    </recommendedName>
</protein>
<feature type="transmembrane region" description="Helical" evidence="1">
    <location>
        <begin position="117"/>
        <end position="135"/>
    </location>
</feature>
<evidence type="ECO:0000313" key="2">
    <source>
        <dbReference type="EMBL" id="MFC4691062.1"/>
    </source>
</evidence>
<reference evidence="3" key="1">
    <citation type="journal article" date="2019" name="Int. J. Syst. Evol. Microbiol.">
        <title>The Global Catalogue of Microorganisms (GCM) 10K type strain sequencing project: providing services to taxonomists for standard genome sequencing and annotation.</title>
        <authorList>
            <consortium name="The Broad Institute Genomics Platform"/>
            <consortium name="The Broad Institute Genome Sequencing Center for Infectious Disease"/>
            <person name="Wu L."/>
            <person name="Ma J."/>
        </authorList>
    </citation>
    <scope>NUCLEOTIDE SEQUENCE [LARGE SCALE GENOMIC DNA]</scope>
    <source>
        <strain evidence="3">CGMCC 4.7427</strain>
    </source>
</reference>
<feature type="transmembrane region" description="Helical" evidence="1">
    <location>
        <begin position="179"/>
        <end position="201"/>
    </location>
</feature>
<feature type="transmembrane region" description="Helical" evidence="1">
    <location>
        <begin position="6"/>
        <end position="23"/>
    </location>
</feature>
<evidence type="ECO:0008006" key="4">
    <source>
        <dbReference type="Google" id="ProtNLM"/>
    </source>
</evidence>
<feature type="transmembrane region" description="Helical" evidence="1">
    <location>
        <begin position="61"/>
        <end position="80"/>
    </location>
</feature>
<accession>A0ABV9LB35</accession>
<dbReference type="Proteomes" id="UP001595878">
    <property type="component" value="Unassembled WGS sequence"/>
</dbReference>
<keyword evidence="1" id="KW-1133">Transmembrane helix</keyword>
<evidence type="ECO:0000313" key="3">
    <source>
        <dbReference type="Proteomes" id="UP001595878"/>
    </source>
</evidence>
<evidence type="ECO:0000256" key="1">
    <source>
        <dbReference type="SAM" id="Phobius"/>
    </source>
</evidence>
<dbReference type="RefSeq" id="WP_380034529.1">
    <property type="nucleotide sequence ID" value="NZ_JBHSHB010000023.1"/>
</dbReference>